<sequence length="74" mass="8256">MLNARTQRKHTIAVSHDLELGDNRAVKASPPKPFRYVAKRSPQHTRGMDTRLKHSRGGDPPSALLDRDQALESA</sequence>
<evidence type="ECO:0000313" key="2">
    <source>
        <dbReference type="EnsemblMetazoa" id="AALB014141-PA"/>
    </source>
</evidence>
<dbReference type="EnsemblMetazoa" id="AALB014141-RA">
    <property type="protein sequence ID" value="AALB014141-PA"/>
    <property type="gene ID" value="AALB014141"/>
</dbReference>
<name>A0A182FWV3_ANOAL</name>
<evidence type="ECO:0000256" key="1">
    <source>
        <dbReference type="SAM" id="MobiDB-lite"/>
    </source>
</evidence>
<feature type="region of interest" description="Disordered" evidence="1">
    <location>
        <begin position="39"/>
        <end position="74"/>
    </location>
</feature>
<protein>
    <submittedName>
        <fullName evidence="2">Uncharacterized protein</fullName>
    </submittedName>
</protein>
<evidence type="ECO:0000313" key="3">
    <source>
        <dbReference type="Proteomes" id="UP000069272"/>
    </source>
</evidence>
<dbReference type="VEuPathDB" id="VectorBase:AALB014141"/>
<feature type="compositionally biased region" description="Basic and acidic residues" evidence="1">
    <location>
        <begin position="65"/>
        <end position="74"/>
    </location>
</feature>
<proteinExistence type="predicted"/>
<reference evidence="2" key="2">
    <citation type="submission" date="2022-08" db="UniProtKB">
        <authorList>
            <consortium name="EnsemblMetazoa"/>
        </authorList>
    </citation>
    <scope>IDENTIFICATION</scope>
    <source>
        <strain evidence="2">STECLA/ALBI9_A</strain>
    </source>
</reference>
<keyword evidence="3" id="KW-1185">Reference proteome</keyword>
<organism evidence="2 3">
    <name type="scientific">Anopheles albimanus</name>
    <name type="common">New world malaria mosquito</name>
    <dbReference type="NCBI Taxonomy" id="7167"/>
    <lineage>
        <taxon>Eukaryota</taxon>
        <taxon>Metazoa</taxon>
        <taxon>Ecdysozoa</taxon>
        <taxon>Arthropoda</taxon>
        <taxon>Hexapoda</taxon>
        <taxon>Insecta</taxon>
        <taxon>Pterygota</taxon>
        <taxon>Neoptera</taxon>
        <taxon>Endopterygota</taxon>
        <taxon>Diptera</taxon>
        <taxon>Nematocera</taxon>
        <taxon>Culicoidea</taxon>
        <taxon>Culicidae</taxon>
        <taxon>Anophelinae</taxon>
        <taxon>Anopheles</taxon>
    </lineage>
</organism>
<dbReference type="Proteomes" id="UP000069272">
    <property type="component" value="Chromosome 3R"/>
</dbReference>
<accession>A0A182FWV3</accession>
<dbReference type="AlphaFoldDB" id="A0A182FWV3"/>
<reference evidence="2 3" key="1">
    <citation type="journal article" date="2017" name="G3 (Bethesda)">
        <title>The Physical Genome Mapping of Anopheles albimanus Corrected Scaffold Misassemblies and Identified Interarm Rearrangements in Genus Anopheles.</title>
        <authorList>
            <person name="Artemov G.N."/>
            <person name="Peery A.N."/>
            <person name="Jiang X."/>
            <person name="Tu Z."/>
            <person name="Stegniy V.N."/>
            <person name="Sharakhova M.V."/>
            <person name="Sharakhov I.V."/>
        </authorList>
    </citation>
    <scope>NUCLEOTIDE SEQUENCE [LARGE SCALE GENOMIC DNA]</scope>
    <source>
        <strain evidence="2 3">ALBI9_A</strain>
    </source>
</reference>